<dbReference type="GO" id="GO:0015740">
    <property type="term" value="P:C4-dicarboxylate transport"/>
    <property type="evidence" value="ECO:0007669"/>
    <property type="project" value="TreeGrafter"/>
</dbReference>
<evidence type="ECO:0000313" key="12">
    <source>
        <dbReference type="Proteomes" id="UP000294853"/>
    </source>
</evidence>
<dbReference type="AlphaFoldDB" id="A0A4P7IFI1"/>
<evidence type="ECO:0000256" key="8">
    <source>
        <dbReference type="ARBA" id="ARBA00038436"/>
    </source>
</evidence>
<evidence type="ECO:0000256" key="2">
    <source>
        <dbReference type="ARBA" id="ARBA00022448"/>
    </source>
</evidence>
<dbReference type="Pfam" id="PF04290">
    <property type="entry name" value="DctQ"/>
    <property type="match status" value="1"/>
</dbReference>
<evidence type="ECO:0000256" key="4">
    <source>
        <dbReference type="ARBA" id="ARBA00022519"/>
    </source>
</evidence>
<dbReference type="Proteomes" id="UP000294853">
    <property type="component" value="Chromosome"/>
</dbReference>
<dbReference type="PANTHER" id="PTHR35011:SF10">
    <property type="entry name" value="TRAP TRANSPORTER SMALL PERMEASE PROTEIN"/>
    <property type="match status" value="1"/>
</dbReference>
<dbReference type="KEGG" id="nsn:EXE58_11000"/>
<evidence type="ECO:0000256" key="1">
    <source>
        <dbReference type="ARBA" id="ARBA00004429"/>
    </source>
</evidence>
<evidence type="ECO:0000256" key="7">
    <source>
        <dbReference type="ARBA" id="ARBA00023136"/>
    </source>
</evidence>
<feature type="transmembrane region" description="Helical" evidence="9">
    <location>
        <begin position="123"/>
        <end position="144"/>
    </location>
</feature>
<dbReference type="OrthoDB" id="4544352at2"/>
<organism evidence="11 12">
    <name type="scientific">Nocardioides seonyuensis</name>
    <dbReference type="NCBI Taxonomy" id="2518371"/>
    <lineage>
        <taxon>Bacteria</taxon>
        <taxon>Bacillati</taxon>
        <taxon>Actinomycetota</taxon>
        <taxon>Actinomycetes</taxon>
        <taxon>Propionibacteriales</taxon>
        <taxon>Nocardioidaceae</taxon>
        <taxon>Nocardioides</taxon>
    </lineage>
</organism>
<protein>
    <submittedName>
        <fullName evidence="11">TRAP transporter small permease subunit</fullName>
    </submittedName>
</protein>
<dbReference type="InterPro" id="IPR007387">
    <property type="entry name" value="TRAP_DctQ"/>
</dbReference>
<dbReference type="EMBL" id="CP038436">
    <property type="protein sequence ID" value="QBX55938.1"/>
    <property type="molecule type" value="Genomic_DNA"/>
</dbReference>
<keyword evidence="2" id="KW-0813">Transport</keyword>
<feature type="transmembrane region" description="Helical" evidence="9">
    <location>
        <begin position="86"/>
        <end position="111"/>
    </location>
</feature>
<evidence type="ECO:0000256" key="9">
    <source>
        <dbReference type="SAM" id="Phobius"/>
    </source>
</evidence>
<evidence type="ECO:0000259" key="10">
    <source>
        <dbReference type="Pfam" id="PF04290"/>
    </source>
</evidence>
<accession>A0A4P7IFI1</accession>
<name>A0A4P7IFI1_9ACTN</name>
<comment type="subcellular location">
    <subcellularLocation>
        <location evidence="1">Cell inner membrane</location>
        <topology evidence="1">Multi-pass membrane protein</topology>
    </subcellularLocation>
</comment>
<keyword evidence="6 9" id="KW-1133">Transmembrane helix</keyword>
<keyword evidence="5 9" id="KW-0812">Transmembrane</keyword>
<evidence type="ECO:0000256" key="6">
    <source>
        <dbReference type="ARBA" id="ARBA00022989"/>
    </source>
</evidence>
<gene>
    <name evidence="11" type="ORF">EXE58_11000</name>
</gene>
<keyword evidence="4" id="KW-0997">Cell inner membrane</keyword>
<evidence type="ECO:0000256" key="5">
    <source>
        <dbReference type="ARBA" id="ARBA00022692"/>
    </source>
</evidence>
<keyword evidence="7 9" id="KW-0472">Membrane</keyword>
<dbReference type="InterPro" id="IPR055348">
    <property type="entry name" value="DctQ"/>
</dbReference>
<dbReference type="PANTHER" id="PTHR35011">
    <property type="entry name" value="2,3-DIKETO-L-GULONATE TRAP TRANSPORTER SMALL PERMEASE PROTEIN YIAM"/>
    <property type="match status" value="1"/>
</dbReference>
<sequence length="177" mass="18877">MRSAVRRLTLALMIVASLLTLFLMVMIAGDVLLRYATGSGFRGSTEVAEVILPAVAYLAMAYTQRRGEHVASSVVLDRLPTRPARMLHSAGMVVVTAFLAVLLLVTTESAIDSANIRESRYGLLGLAVWPTRILLAIGLLALLLENLADTWECVRSSNKKGSGVQVVPGAPETQGGS</sequence>
<proteinExistence type="inferred from homology"/>
<comment type="similarity">
    <text evidence="8">Belongs to the TRAP transporter small permease family.</text>
</comment>
<feature type="domain" description="Tripartite ATP-independent periplasmic transporters DctQ component" evidence="10">
    <location>
        <begin position="23"/>
        <end position="155"/>
    </location>
</feature>
<dbReference type="GO" id="GO:0005886">
    <property type="term" value="C:plasma membrane"/>
    <property type="evidence" value="ECO:0007669"/>
    <property type="project" value="UniProtKB-SubCell"/>
</dbReference>
<dbReference type="GO" id="GO:0022857">
    <property type="term" value="F:transmembrane transporter activity"/>
    <property type="evidence" value="ECO:0007669"/>
    <property type="project" value="TreeGrafter"/>
</dbReference>
<keyword evidence="3" id="KW-1003">Cell membrane</keyword>
<evidence type="ECO:0000256" key="3">
    <source>
        <dbReference type="ARBA" id="ARBA00022475"/>
    </source>
</evidence>
<keyword evidence="12" id="KW-1185">Reference proteome</keyword>
<evidence type="ECO:0000313" key="11">
    <source>
        <dbReference type="EMBL" id="QBX55938.1"/>
    </source>
</evidence>
<reference evidence="11 12" key="1">
    <citation type="submission" date="2019-03" db="EMBL/GenBank/DDBJ databases">
        <title>Three New Species of Nocardioides, Nocardioides euryhalodurans sp. nov., Nocardioides seonyuensis sp. nov. and Nocardioides eburneoflavus sp. nov. Iolated from Soil.</title>
        <authorList>
            <person name="Roh S.G."/>
            <person name="Lee C."/>
            <person name="Kim M.-K."/>
            <person name="Kim S.B."/>
        </authorList>
    </citation>
    <scope>NUCLEOTIDE SEQUENCE [LARGE SCALE GENOMIC DNA]</scope>
    <source>
        <strain evidence="11 12">MMS17-SY207-3</strain>
    </source>
</reference>